<feature type="region of interest" description="Disordered" evidence="4">
    <location>
        <begin position="675"/>
        <end position="717"/>
    </location>
</feature>
<feature type="repeat" description="WD" evidence="3">
    <location>
        <begin position="714"/>
        <end position="745"/>
    </location>
</feature>
<dbReference type="InterPro" id="IPR036322">
    <property type="entry name" value="WD40_repeat_dom_sf"/>
</dbReference>
<feature type="compositionally biased region" description="Polar residues" evidence="4">
    <location>
        <begin position="16"/>
        <end position="28"/>
    </location>
</feature>
<organism evidence="5 6">
    <name type="scientific">Mixia osmundae (strain CBS 9802 / IAM 14324 / JCM 22182 / KY 12970)</name>
    <dbReference type="NCBI Taxonomy" id="764103"/>
    <lineage>
        <taxon>Eukaryota</taxon>
        <taxon>Fungi</taxon>
        <taxon>Dikarya</taxon>
        <taxon>Basidiomycota</taxon>
        <taxon>Pucciniomycotina</taxon>
        <taxon>Mixiomycetes</taxon>
        <taxon>Mixiales</taxon>
        <taxon>Mixiaceae</taxon>
        <taxon>Mixia</taxon>
    </lineage>
</organism>
<feature type="region of interest" description="Disordered" evidence="4">
    <location>
        <begin position="402"/>
        <end position="450"/>
    </location>
</feature>
<feature type="compositionally biased region" description="Low complexity" evidence="4">
    <location>
        <begin position="253"/>
        <end position="270"/>
    </location>
</feature>
<feature type="compositionally biased region" description="Basic and acidic residues" evidence="4">
    <location>
        <begin position="364"/>
        <end position="376"/>
    </location>
</feature>
<keyword evidence="2" id="KW-0677">Repeat</keyword>
<feature type="region of interest" description="Disordered" evidence="4">
    <location>
        <begin position="143"/>
        <end position="280"/>
    </location>
</feature>
<dbReference type="HOGENOM" id="CLU_272861_0_0_1"/>
<dbReference type="PROSITE" id="PS50294">
    <property type="entry name" value="WD_REPEATS_REGION"/>
    <property type="match status" value="2"/>
</dbReference>
<feature type="region of interest" description="Disordered" evidence="4">
    <location>
        <begin position="755"/>
        <end position="787"/>
    </location>
</feature>
<proteinExistence type="predicted"/>
<feature type="compositionally biased region" description="Polar residues" evidence="4">
    <location>
        <begin position="230"/>
        <end position="246"/>
    </location>
</feature>
<name>G7E6K9_MIXOS</name>
<dbReference type="Proteomes" id="UP000009131">
    <property type="component" value="Unassembled WGS sequence"/>
</dbReference>
<dbReference type="OrthoDB" id="1932312at2759"/>
<feature type="compositionally biased region" description="Polar residues" evidence="4">
    <location>
        <begin position="570"/>
        <end position="579"/>
    </location>
</feature>
<feature type="region of interest" description="Disordered" evidence="4">
    <location>
        <begin position="1"/>
        <end position="126"/>
    </location>
</feature>
<dbReference type="InParanoid" id="G7E6K9"/>
<evidence type="ECO:0000313" key="5">
    <source>
        <dbReference type="EMBL" id="GAA98469.1"/>
    </source>
</evidence>
<dbReference type="Gene3D" id="2.130.10.10">
    <property type="entry name" value="YVTN repeat-like/Quinoprotein amine dehydrogenase"/>
    <property type="match status" value="1"/>
</dbReference>
<reference evidence="5 6" key="1">
    <citation type="journal article" date="2011" name="J. Gen. Appl. Microbiol.">
        <title>Draft genome sequencing of the enigmatic basidiomycete Mixia osmundae.</title>
        <authorList>
            <person name="Nishida H."/>
            <person name="Nagatsuka Y."/>
            <person name="Sugiyama J."/>
        </authorList>
    </citation>
    <scope>NUCLEOTIDE SEQUENCE [LARGE SCALE GENOMIC DNA]</scope>
    <source>
        <strain evidence="6">CBS 9802 / IAM 14324 / JCM 22182 / KY 12970</strain>
    </source>
</reference>
<dbReference type="SMART" id="SM00320">
    <property type="entry name" value="WD40"/>
    <property type="match status" value="6"/>
</dbReference>
<sequence>MSTSHSFTLTADGGDATSQLLPSPTLQSAEVFRPPDDRMPDDTQIATAPLRRFVSPREELDTTPKPSGRIPLPVPGSYALSPVEGTPMVSTSAINSTISSAEPMSADSGGASGSPRDSMPGSSSNASLTLLTSLFKAISGTIAGDNTDASKVVPGERSSMQAKERAVRAPGARSEQTPRASLGGSTGGQSVSRSVSSAEHSAATTPTGTSAKAPGSPLRARKLSYGFGSATATPLNRETSSSNSSLVGAPAAGSRSLSQRGQSRGRQSSGAFSGLPRINIGTWNRNDEDVKLADTTTSTPDTPQEGALLARRKMGANGPDAPLSQPNATTGFFNFNLNLGSALNTLGLRSISASPVRSYSGGDDSTHRLDQRDRSGRNSGADDQSIDMDMDEATANGTTAEHFTPMVTPMPHHDVATPGPGQRERPNATRQSSYMDASTRSGPGLLTRLPSSAGFQRAENKARLDPVTLHSIARATNERDAIKAVEIREVRERQLSEEQTNGVAADKSRPSARRQASASAIDERQPLSTALEESSSMPTPSSDGAEPRVRQHSQNTVRSSPRDEDAASIDGSTYSNTAKNARPRKASLLSRISKIGQKPAQPRKSPLAPIQDDLSEKARLSADSSPSKGSDRPHPPPLQRNNSSHTKTRYVKVRAKGKPHRDFAKLFLAQEIRLTPPKSDTDSPIPASPIDGVPVTRSISADLPKPSIGSHRKPSARKNAVWTMQFSKHGHYLATAGQDCIVRIWPLAGSAGDRNSPIDDSVSSDGLSATSPSSASTHSCRPRSNGPIANMPVLAARPMHEYRGHTADVLDLSWSKNDFLLSSSMDKTVRLWHISRKECLCVFQHLDFVTAVRFHPKDDRFYLSGSLDCKLRLWNIPEKRIHAWTELPDLITSVAFSHDGKLAMGGTFGGRLILFETDSFRYHASLHVKSTRGKNAKGHKITSIVPAPNSDDHLLVTSNDSRVRLYSIIDNSLVSKFRGHENTSSQIRASFSDDGEFIICGSEDRHVYIWNTAAGMVEEGSPVNWLNPGKQRIDKGSLEYFSGESNIMTCCIFAPESTRDHLAQLGDPMFSDQTAFQRTSTFSPVSSRDPDSSSSLSPSMTRSSTQTTLNGTSASGAIIVCADDSTGVLRIYRNSPLDKYTLLNGSSRKDSGSFHETPNKLNSRRSSASPGIASAAQFTDST</sequence>
<feature type="repeat" description="WD" evidence="3">
    <location>
        <begin position="990"/>
        <end position="1011"/>
    </location>
</feature>
<dbReference type="STRING" id="764103.G7E6K9"/>
<feature type="compositionally biased region" description="Polar residues" evidence="4">
    <location>
        <begin position="1154"/>
        <end position="1169"/>
    </location>
</feature>
<protein>
    <submittedName>
        <fullName evidence="5">Uncharacterized protein</fullName>
    </submittedName>
</protein>
<reference evidence="5 6" key="2">
    <citation type="journal article" date="2012" name="Open Biol.">
        <title>Characteristics of nucleosomes and linker DNA regions on the genome of the basidiomycete Mixia osmundae revealed by mono- and dinucleosome mapping.</title>
        <authorList>
            <person name="Nishida H."/>
            <person name="Kondo S."/>
            <person name="Matsumoto T."/>
            <person name="Suzuki Y."/>
            <person name="Yoshikawa H."/>
            <person name="Taylor T.D."/>
            <person name="Sugiyama J."/>
        </authorList>
    </citation>
    <scope>NUCLEOTIDE SEQUENCE [LARGE SCALE GENOMIC DNA]</scope>
    <source>
        <strain evidence="6">CBS 9802 / IAM 14324 / JCM 22182 / KY 12970</strain>
    </source>
</reference>
<feature type="compositionally biased region" description="Low complexity" evidence="4">
    <location>
        <begin position="90"/>
        <end position="101"/>
    </location>
</feature>
<dbReference type="InterPro" id="IPR001680">
    <property type="entry name" value="WD40_rpt"/>
</dbReference>
<dbReference type="PROSITE" id="PS50082">
    <property type="entry name" value="WD_REPEATS_2"/>
    <property type="match status" value="4"/>
</dbReference>
<dbReference type="InterPro" id="IPR040324">
    <property type="entry name" value="WDR44/Dgr2"/>
</dbReference>
<dbReference type="InterPro" id="IPR015943">
    <property type="entry name" value="WD40/YVTN_repeat-like_dom_sf"/>
</dbReference>
<evidence type="ECO:0000313" key="6">
    <source>
        <dbReference type="Proteomes" id="UP000009131"/>
    </source>
</evidence>
<evidence type="ECO:0000256" key="4">
    <source>
        <dbReference type="SAM" id="MobiDB-lite"/>
    </source>
</evidence>
<feature type="repeat" description="WD" evidence="3">
    <location>
        <begin position="802"/>
        <end position="842"/>
    </location>
</feature>
<feature type="region of interest" description="Disordered" evidence="4">
    <location>
        <begin position="354"/>
        <end position="387"/>
    </location>
</feature>
<feature type="compositionally biased region" description="Polar residues" evidence="4">
    <location>
        <begin position="428"/>
        <end position="441"/>
    </location>
</feature>
<feature type="compositionally biased region" description="Polar residues" evidence="4">
    <location>
        <begin position="198"/>
        <end position="210"/>
    </location>
</feature>
<dbReference type="EMBL" id="BABT02000152">
    <property type="protein sequence ID" value="GAA98469.1"/>
    <property type="molecule type" value="Genomic_DNA"/>
</dbReference>
<keyword evidence="6" id="KW-1185">Reference proteome</keyword>
<feature type="repeat" description="WD" evidence="3">
    <location>
        <begin position="842"/>
        <end position="876"/>
    </location>
</feature>
<keyword evidence="1 3" id="KW-0853">WD repeat</keyword>
<feature type="compositionally biased region" description="Polar residues" evidence="4">
    <location>
        <begin position="526"/>
        <end position="542"/>
    </location>
</feature>
<evidence type="ECO:0000256" key="3">
    <source>
        <dbReference type="PROSITE-ProRule" id="PRU00221"/>
    </source>
</evidence>
<feature type="compositionally biased region" description="Low complexity" evidence="4">
    <location>
        <begin position="763"/>
        <end position="779"/>
    </location>
</feature>
<evidence type="ECO:0000256" key="1">
    <source>
        <dbReference type="ARBA" id="ARBA00022574"/>
    </source>
</evidence>
<dbReference type="eggNOG" id="KOG0283">
    <property type="taxonomic scope" value="Eukaryota"/>
</dbReference>
<accession>G7E6K9</accession>
<feature type="region of interest" description="Disordered" evidence="4">
    <location>
        <begin position="616"/>
        <end position="649"/>
    </location>
</feature>
<gene>
    <name evidence="5" type="primary">Mo05155</name>
    <name evidence="5" type="ORF">E5Q_05155</name>
</gene>
<evidence type="ECO:0000256" key="2">
    <source>
        <dbReference type="ARBA" id="ARBA00022737"/>
    </source>
</evidence>
<feature type="compositionally biased region" description="Low complexity" evidence="4">
    <location>
        <begin position="188"/>
        <end position="197"/>
    </location>
</feature>
<feature type="region of interest" description="Disordered" evidence="4">
    <location>
        <begin position="1143"/>
        <end position="1182"/>
    </location>
</feature>
<dbReference type="PANTHER" id="PTHR14221">
    <property type="entry name" value="WD REPEAT DOMAIN 44"/>
    <property type="match status" value="1"/>
</dbReference>
<dbReference type="SUPFAM" id="SSF50978">
    <property type="entry name" value="WD40 repeat-like"/>
    <property type="match status" value="1"/>
</dbReference>
<feature type="compositionally biased region" description="Low complexity" evidence="4">
    <location>
        <begin position="1083"/>
        <end position="1105"/>
    </location>
</feature>
<dbReference type="PANTHER" id="PTHR14221:SF0">
    <property type="entry name" value="WD REPEAT-CONTAINING PROTEIN 44"/>
    <property type="match status" value="1"/>
</dbReference>
<feature type="region of interest" description="Disordered" evidence="4">
    <location>
        <begin position="493"/>
        <end position="585"/>
    </location>
</feature>
<dbReference type="AlphaFoldDB" id="G7E6K9"/>
<dbReference type="Pfam" id="PF00400">
    <property type="entry name" value="WD40"/>
    <property type="match status" value="4"/>
</dbReference>
<comment type="caution">
    <text evidence="5">The sequence shown here is derived from an EMBL/GenBank/DDBJ whole genome shotgun (WGS) entry which is preliminary data.</text>
</comment>
<feature type="region of interest" description="Disordered" evidence="4">
    <location>
        <begin position="1078"/>
        <end position="1109"/>
    </location>
</feature>